<proteinExistence type="predicted"/>
<dbReference type="Proteomes" id="UP000015102">
    <property type="component" value="Unassembled WGS sequence"/>
</dbReference>
<organism evidence="1 2">
    <name type="scientific">Megaselia scalaris</name>
    <name type="common">Humpbacked fly</name>
    <name type="synonym">Phora scalaris</name>
    <dbReference type="NCBI Taxonomy" id="36166"/>
    <lineage>
        <taxon>Eukaryota</taxon>
        <taxon>Metazoa</taxon>
        <taxon>Ecdysozoa</taxon>
        <taxon>Arthropoda</taxon>
        <taxon>Hexapoda</taxon>
        <taxon>Insecta</taxon>
        <taxon>Pterygota</taxon>
        <taxon>Neoptera</taxon>
        <taxon>Endopterygota</taxon>
        <taxon>Diptera</taxon>
        <taxon>Brachycera</taxon>
        <taxon>Muscomorpha</taxon>
        <taxon>Platypezoidea</taxon>
        <taxon>Phoridae</taxon>
        <taxon>Megaseliini</taxon>
        <taxon>Megaselia</taxon>
    </lineage>
</organism>
<dbReference type="EnsemblMetazoa" id="MESCA010746-RA">
    <property type="protein sequence ID" value="MESCA010746-PA"/>
    <property type="gene ID" value="MESCA010746"/>
</dbReference>
<dbReference type="EMBL" id="CAQQ02389216">
    <property type="status" value="NOT_ANNOTATED_CDS"/>
    <property type="molecule type" value="Genomic_DNA"/>
</dbReference>
<keyword evidence="2" id="KW-1185">Reference proteome</keyword>
<reference evidence="2" key="1">
    <citation type="submission" date="2013-02" db="EMBL/GenBank/DDBJ databases">
        <authorList>
            <person name="Hughes D."/>
        </authorList>
    </citation>
    <scope>NUCLEOTIDE SEQUENCE</scope>
    <source>
        <strain>Durham</strain>
        <strain evidence="2">NC isolate 2 -- Noor lab</strain>
    </source>
</reference>
<sequence>MDGQSELPSWGTPNLSKCHQEAVYTGVITNHHKQSCKHRQEDVRFTNISVAVQHIFVILYKEESDVILKNEV</sequence>
<accession>T1H3C3</accession>
<name>T1H3C3_MEGSC</name>
<evidence type="ECO:0000313" key="1">
    <source>
        <dbReference type="EnsemblMetazoa" id="MESCA010746-PA"/>
    </source>
</evidence>
<evidence type="ECO:0000313" key="2">
    <source>
        <dbReference type="Proteomes" id="UP000015102"/>
    </source>
</evidence>
<dbReference type="AlphaFoldDB" id="T1H3C3"/>
<dbReference type="HOGENOM" id="CLU_2725073_0_0_1"/>
<protein>
    <submittedName>
        <fullName evidence="1">Uncharacterized protein</fullName>
    </submittedName>
</protein>
<dbReference type="EMBL" id="CAQQ02389217">
    <property type="status" value="NOT_ANNOTATED_CDS"/>
    <property type="molecule type" value="Genomic_DNA"/>
</dbReference>
<reference evidence="1" key="2">
    <citation type="submission" date="2015-06" db="UniProtKB">
        <authorList>
            <consortium name="EnsemblMetazoa"/>
        </authorList>
    </citation>
    <scope>IDENTIFICATION</scope>
</reference>